<keyword evidence="4" id="KW-1185">Reference proteome</keyword>
<feature type="region of interest" description="Disordered" evidence="2">
    <location>
        <begin position="272"/>
        <end position="300"/>
    </location>
</feature>
<dbReference type="Pfam" id="PF03004">
    <property type="entry name" value="Transposase_24"/>
    <property type="match status" value="1"/>
</dbReference>
<dbReference type="AlphaFoldDB" id="A0A843TWH3"/>
<evidence type="ECO:0000313" key="4">
    <source>
        <dbReference type="Proteomes" id="UP000652761"/>
    </source>
</evidence>
<protein>
    <submittedName>
        <fullName evidence="3">Uncharacterized protein</fullName>
    </submittedName>
</protein>
<sequence>LRAPALVLPPCLLETPSAALAPAGDAAVCRGRRRCRSSAPYRRNSCGDRASCFHLLRLFVQHYKGKIFEDAIASVPLCVDPSDWRTMCQNWNSREKQDIAERNKQNRTHQNMMYRRGRTSIYQLKDDFVKTHQREPDRMEVLGWGDVKTSPTERMTQMTTPSLQSDVAALVSAEDAFVAVMGRDRPGRVCCAGKAETLHTWYGRGESSSGGYHTQVQQLQQQNKKMEELCAERSRDRQELEELCAERSKDRQELENVRCQMSEMRAFMQQFAAQPSHMSRPGPELECEGCDESPDNYDDD</sequence>
<dbReference type="InterPro" id="IPR004252">
    <property type="entry name" value="Probable_transposase_24"/>
</dbReference>
<dbReference type="EMBL" id="NMUH01000251">
    <property type="protein sequence ID" value="MQL75435.1"/>
    <property type="molecule type" value="Genomic_DNA"/>
</dbReference>
<accession>A0A843TWH3</accession>
<name>A0A843TWH3_COLES</name>
<keyword evidence="1" id="KW-0175">Coiled coil</keyword>
<evidence type="ECO:0000256" key="2">
    <source>
        <dbReference type="SAM" id="MobiDB-lite"/>
    </source>
</evidence>
<organism evidence="3 4">
    <name type="scientific">Colocasia esculenta</name>
    <name type="common">Wild taro</name>
    <name type="synonym">Arum esculentum</name>
    <dbReference type="NCBI Taxonomy" id="4460"/>
    <lineage>
        <taxon>Eukaryota</taxon>
        <taxon>Viridiplantae</taxon>
        <taxon>Streptophyta</taxon>
        <taxon>Embryophyta</taxon>
        <taxon>Tracheophyta</taxon>
        <taxon>Spermatophyta</taxon>
        <taxon>Magnoliopsida</taxon>
        <taxon>Liliopsida</taxon>
        <taxon>Araceae</taxon>
        <taxon>Aroideae</taxon>
        <taxon>Colocasieae</taxon>
        <taxon>Colocasia</taxon>
    </lineage>
</organism>
<feature type="coiled-coil region" evidence="1">
    <location>
        <begin position="212"/>
        <end position="260"/>
    </location>
</feature>
<evidence type="ECO:0000313" key="3">
    <source>
        <dbReference type="EMBL" id="MQL75435.1"/>
    </source>
</evidence>
<gene>
    <name evidence="3" type="ORF">Taro_007819</name>
</gene>
<dbReference type="Proteomes" id="UP000652761">
    <property type="component" value="Unassembled WGS sequence"/>
</dbReference>
<proteinExistence type="predicted"/>
<reference evidence="3" key="1">
    <citation type="submission" date="2017-07" db="EMBL/GenBank/DDBJ databases">
        <title>Taro Niue Genome Assembly and Annotation.</title>
        <authorList>
            <person name="Atibalentja N."/>
            <person name="Keating K."/>
            <person name="Fields C.J."/>
        </authorList>
    </citation>
    <scope>NUCLEOTIDE SEQUENCE</scope>
    <source>
        <strain evidence="3">Niue_2</strain>
        <tissue evidence="3">Leaf</tissue>
    </source>
</reference>
<feature type="non-terminal residue" evidence="3">
    <location>
        <position position="1"/>
    </location>
</feature>
<comment type="caution">
    <text evidence="3">The sequence shown here is derived from an EMBL/GenBank/DDBJ whole genome shotgun (WGS) entry which is preliminary data.</text>
</comment>
<feature type="compositionally biased region" description="Acidic residues" evidence="2">
    <location>
        <begin position="285"/>
        <end position="300"/>
    </location>
</feature>
<evidence type="ECO:0000256" key="1">
    <source>
        <dbReference type="SAM" id="Coils"/>
    </source>
</evidence>